<evidence type="ECO:0000313" key="3">
    <source>
        <dbReference type="Proteomes" id="UP000284731"/>
    </source>
</evidence>
<dbReference type="SUPFAM" id="SSF55729">
    <property type="entry name" value="Acyl-CoA N-acyltransferases (Nat)"/>
    <property type="match status" value="1"/>
</dbReference>
<gene>
    <name evidence="2" type="ORF">DWX20_05810</name>
</gene>
<protein>
    <submittedName>
        <fullName evidence="2">GNAT family N-acetyltransferase</fullName>
    </submittedName>
</protein>
<proteinExistence type="predicted"/>
<comment type="caution">
    <text evidence="2">The sequence shown here is derived from an EMBL/GenBank/DDBJ whole genome shotgun (WGS) entry which is preliminary data.</text>
</comment>
<reference evidence="2 3" key="1">
    <citation type="submission" date="2018-08" db="EMBL/GenBank/DDBJ databases">
        <title>A genome reference for cultivated species of the human gut microbiota.</title>
        <authorList>
            <person name="Zou Y."/>
            <person name="Xue W."/>
            <person name="Luo G."/>
        </authorList>
    </citation>
    <scope>NUCLEOTIDE SEQUENCE [LARGE SCALE GENOMIC DNA]</scope>
    <source>
        <strain evidence="2 3">AF18-46</strain>
    </source>
</reference>
<dbReference type="CDD" id="cd04301">
    <property type="entry name" value="NAT_SF"/>
    <property type="match status" value="1"/>
</dbReference>
<name>A0A412PFC1_9FIRM</name>
<dbReference type="RefSeq" id="WP_118764821.1">
    <property type="nucleotide sequence ID" value="NZ_CABJCF010000002.1"/>
</dbReference>
<organism evidence="2 3">
    <name type="scientific">Solobacterium moorei</name>
    <dbReference type="NCBI Taxonomy" id="102148"/>
    <lineage>
        <taxon>Bacteria</taxon>
        <taxon>Bacillati</taxon>
        <taxon>Bacillota</taxon>
        <taxon>Erysipelotrichia</taxon>
        <taxon>Erysipelotrichales</taxon>
        <taxon>Erysipelotrichaceae</taxon>
        <taxon>Solobacterium</taxon>
    </lineage>
</organism>
<accession>A0A412PFC1</accession>
<feature type="domain" description="N-acetyltransferase" evidence="1">
    <location>
        <begin position="169"/>
        <end position="291"/>
    </location>
</feature>
<dbReference type="InterPro" id="IPR000182">
    <property type="entry name" value="GNAT_dom"/>
</dbReference>
<keyword evidence="2" id="KW-0808">Transferase</keyword>
<dbReference type="InterPro" id="IPR016181">
    <property type="entry name" value="Acyl_CoA_acyltransferase"/>
</dbReference>
<dbReference type="InterPro" id="IPR005361">
    <property type="entry name" value="UPF0158"/>
</dbReference>
<dbReference type="Pfam" id="PF00583">
    <property type="entry name" value="Acetyltransf_1"/>
    <property type="match status" value="1"/>
</dbReference>
<sequence>MKVNLMDVIDAMEMINDDETYYYNTQNEEIVYELNEDDDYDFYIPLPTKYQINEYRIMSDFVRTIEDDNKRSWFENAIHGRGAFRFFRATLERFGMETEWYHYRDAYRREIAIEWCEKHGIVYDMTAKSEEVDDDWDEEDVVEEKEPIKQVQIPLRFVRIDEDNYMSALSLCDTYLQELDQYAGISSSSDYDRAQDYLEESLEEKDIYVLSDHGRFIAMAICRMDGSVTTITDLCVVKDKRRSGVAHQLICEIQKEEVQPLHFEVPTNNPNMHAFLQAIGYAKIIHTTYTK</sequence>
<evidence type="ECO:0000313" key="2">
    <source>
        <dbReference type="EMBL" id="RGT56319.1"/>
    </source>
</evidence>
<dbReference type="EMBL" id="QRWX01000002">
    <property type="protein sequence ID" value="RGT56319.1"/>
    <property type="molecule type" value="Genomic_DNA"/>
</dbReference>
<dbReference type="PROSITE" id="PS51186">
    <property type="entry name" value="GNAT"/>
    <property type="match status" value="1"/>
</dbReference>
<dbReference type="Proteomes" id="UP000284731">
    <property type="component" value="Unassembled WGS sequence"/>
</dbReference>
<dbReference type="GO" id="GO:0016747">
    <property type="term" value="F:acyltransferase activity, transferring groups other than amino-acyl groups"/>
    <property type="evidence" value="ECO:0007669"/>
    <property type="project" value="InterPro"/>
</dbReference>
<dbReference type="AlphaFoldDB" id="A0A412PFC1"/>
<dbReference type="Pfam" id="PF03682">
    <property type="entry name" value="UPF0158"/>
    <property type="match status" value="1"/>
</dbReference>
<dbReference type="Gene3D" id="3.40.630.30">
    <property type="match status" value="1"/>
</dbReference>
<evidence type="ECO:0000259" key="1">
    <source>
        <dbReference type="PROSITE" id="PS51186"/>
    </source>
</evidence>